<sequence>MMEHQRPLRLLVIVSQRSSLITKARESPQDLLLPAIRLLKKNAISSGDPALPLDTRLVAVQQWRTRVFIVFDIAHTDYNVKLGHLPEHNQLPVVVAHFSKKKTAYPANTWVSRRVNHDVAMLHNANGFDALPPYVEDHSSGKPPAYHSPRDISMLRVTYIQ</sequence>
<gene>
    <name evidence="1" type="ORF">N7456_012126</name>
</gene>
<dbReference type="Proteomes" id="UP001149165">
    <property type="component" value="Unassembled WGS sequence"/>
</dbReference>
<reference evidence="1" key="1">
    <citation type="submission" date="2022-11" db="EMBL/GenBank/DDBJ databases">
        <authorList>
            <person name="Petersen C."/>
        </authorList>
    </citation>
    <scope>NUCLEOTIDE SEQUENCE</scope>
    <source>
        <strain evidence="1">IBT 30069</strain>
    </source>
</reference>
<dbReference type="AlphaFoldDB" id="A0A9W9EV95"/>
<dbReference type="OrthoDB" id="4358740at2759"/>
<keyword evidence="2" id="KW-1185">Reference proteome</keyword>
<proteinExistence type="predicted"/>
<comment type="caution">
    <text evidence="1">The sequence shown here is derived from an EMBL/GenBank/DDBJ whole genome shotgun (WGS) entry which is preliminary data.</text>
</comment>
<evidence type="ECO:0000313" key="1">
    <source>
        <dbReference type="EMBL" id="KAJ5088510.1"/>
    </source>
</evidence>
<name>A0A9W9EV95_9EURO</name>
<reference evidence="1" key="2">
    <citation type="journal article" date="2023" name="IMA Fungus">
        <title>Comparative genomic study of the Penicillium genus elucidates a diverse pangenome and 15 lateral gene transfer events.</title>
        <authorList>
            <person name="Petersen C."/>
            <person name="Sorensen T."/>
            <person name="Nielsen M.R."/>
            <person name="Sondergaard T.E."/>
            <person name="Sorensen J.L."/>
            <person name="Fitzpatrick D.A."/>
            <person name="Frisvad J.C."/>
            <person name="Nielsen K.L."/>
        </authorList>
    </citation>
    <scope>NUCLEOTIDE SEQUENCE</scope>
    <source>
        <strain evidence="1">IBT 30069</strain>
    </source>
</reference>
<protein>
    <submittedName>
        <fullName evidence="1">Uncharacterized protein</fullName>
    </submittedName>
</protein>
<evidence type="ECO:0000313" key="2">
    <source>
        <dbReference type="Proteomes" id="UP001149165"/>
    </source>
</evidence>
<dbReference type="EMBL" id="JAPQKH010000007">
    <property type="protein sequence ID" value="KAJ5088510.1"/>
    <property type="molecule type" value="Genomic_DNA"/>
</dbReference>
<accession>A0A9W9EV95</accession>
<organism evidence="1 2">
    <name type="scientific">Penicillium angulare</name>
    <dbReference type="NCBI Taxonomy" id="116970"/>
    <lineage>
        <taxon>Eukaryota</taxon>
        <taxon>Fungi</taxon>
        <taxon>Dikarya</taxon>
        <taxon>Ascomycota</taxon>
        <taxon>Pezizomycotina</taxon>
        <taxon>Eurotiomycetes</taxon>
        <taxon>Eurotiomycetidae</taxon>
        <taxon>Eurotiales</taxon>
        <taxon>Aspergillaceae</taxon>
        <taxon>Penicillium</taxon>
    </lineage>
</organism>